<dbReference type="PROSITE" id="PS51257">
    <property type="entry name" value="PROKAR_LIPOPROTEIN"/>
    <property type="match status" value="1"/>
</dbReference>
<protein>
    <recommendedName>
        <fullName evidence="4">Lipoprotein</fullName>
    </recommendedName>
</protein>
<feature type="chain" id="PRO_5045957471" description="Lipoprotein" evidence="1">
    <location>
        <begin position="22"/>
        <end position="140"/>
    </location>
</feature>
<sequence length="140" mass="15374">MRRLILRKGLPLLVLLVTACAASSPIVREDEVPETVSSSWEEARADPTCVVPLCDGERCAIWRCQDIVEEEEEEAHPIVLARGSLPVARPPMVFPGTGLRPPTDSNVATELRSPLADTPNRWWGHPVAAPTYADPVFEIP</sequence>
<accession>A0ABT4AI86</accession>
<feature type="signal peptide" evidence="1">
    <location>
        <begin position="1"/>
        <end position="21"/>
    </location>
</feature>
<evidence type="ECO:0000256" key="1">
    <source>
        <dbReference type="SAM" id="SignalP"/>
    </source>
</evidence>
<evidence type="ECO:0008006" key="4">
    <source>
        <dbReference type="Google" id="ProtNLM"/>
    </source>
</evidence>
<keyword evidence="1" id="KW-0732">Signal</keyword>
<name>A0ABT4AI86_9BACT</name>
<dbReference type="RefSeq" id="WP_267539966.1">
    <property type="nucleotide sequence ID" value="NZ_JAPNKA010000001.1"/>
</dbReference>
<dbReference type="Proteomes" id="UP001207654">
    <property type="component" value="Unassembled WGS sequence"/>
</dbReference>
<comment type="caution">
    <text evidence="2">The sequence shown here is derived from an EMBL/GenBank/DDBJ whole genome shotgun (WGS) entry which is preliminary data.</text>
</comment>
<reference evidence="2 3" key="1">
    <citation type="submission" date="2022-11" db="EMBL/GenBank/DDBJ databases">
        <title>Minimal conservation of predation-associated metabolite biosynthetic gene clusters underscores biosynthetic potential of Myxococcota including descriptions for ten novel species: Archangium lansinium sp. nov., Myxococcus landrumus sp. nov., Nannocystis bai.</title>
        <authorList>
            <person name="Ahearne A."/>
            <person name="Stevens C."/>
            <person name="Phillips K."/>
        </authorList>
    </citation>
    <scope>NUCLEOTIDE SEQUENCE [LARGE SCALE GENOMIC DNA]</scope>
    <source>
        <strain evidence="2 3">MIWBW</strain>
    </source>
</reference>
<organism evidence="2 3">
    <name type="scientific">Archangium lansingense</name>
    <dbReference type="NCBI Taxonomy" id="2995310"/>
    <lineage>
        <taxon>Bacteria</taxon>
        <taxon>Pseudomonadati</taxon>
        <taxon>Myxococcota</taxon>
        <taxon>Myxococcia</taxon>
        <taxon>Myxococcales</taxon>
        <taxon>Cystobacterineae</taxon>
        <taxon>Archangiaceae</taxon>
        <taxon>Archangium</taxon>
    </lineage>
</organism>
<evidence type="ECO:0000313" key="3">
    <source>
        <dbReference type="Proteomes" id="UP001207654"/>
    </source>
</evidence>
<evidence type="ECO:0000313" key="2">
    <source>
        <dbReference type="EMBL" id="MCY1081365.1"/>
    </source>
</evidence>
<dbReference type="EMBL" id="JAPNKA010000001">
    <property type="protein sequence ID" value="MCY1081365.1"/>
    <property type="molecule type" value="Genomic_DNA"/>
</dbReference>
<gene>
    <name evidence="2" type="ORF">OV287_43615</name>
</gene>
<proteinExistence type="predicted"/>
<keyword evidence="3" id="KW-1185">Reference proteome</keyword>